<comment type="caution">
    <text evidence="1">The sequence shown here is derived from an EMBL/GenBank/DDBJ whole genome shotgun (WGS) entry which is preliminary data.</text>
</comment>
<accession>A0A4Y2R563</accession>
<proteinExistence type="predicted"/>
<keyword evidence="2" id="KW-1185">Reference proteome</keyword>
<organism evidence="1 2">
    <name type="scientific">Araneus ventricosus</name>
    <name type="common">Orbweaver spider</name>
    <name type="synonym">Epeira ventricosa</name>
    <dbReference type="NCBI Taxonomy" id="182803"/>
    <lineage>
        <taxon>Eukaryota</taxon>
        <taxon>Metazoa</taxon>
        <taxon>Ecdysozoa</taxon>
        <taxon>Arthropoda</taxon>
        <taxon>Chelicerata</taxon>
        <taxon>Arachnida</taxon>
        <taxon>Araneae</taxon>
        <taxon>Araneomorphae</taxon>
        <taxon>Entelegynae</taxon>
        <taxon>Araneoidea</taxon>
        <taxon>Araneidae</taxon>
        <taxon>Araneus</taxon>
    </lineage>
</organism>
<dbReference type="Proteomes" id="UP000499080">
    <property type="component" value="Unassembled WGS sequence"/>
</dbReference>
<gene>
    <name evidence="1" type="ORF">AVEN_172429_1</name>
</gene>
<dbReference type="AlphaFoldDB" id="A0A4Y2R563"/>
<dbReference type="EMBL" id="BGPR01015832">
    <property type="protein sequence ID" value="GBN70798.1"/>
    <property type="molecule type" value="Genomic_DNA"/>
</dbReference>
<evidence type="ECO:0000313" key="2">
    <source>
        <dbReference type="Proteomes" id="UP000499080"/>
    </source>
</evidence>
<reference evidence="1 2" key="1">
    <citation type="journal article" date="2019" name="Sci. Rep.">
        <title>Orb-weaving spider Araneus ventricosus genome elucidates the spidroin gene catalogue.</title>
        <authorList>
            <person name="Kono N."/>
            <person name="Nakamura H."/>
            <person name="Ohtoshi R."/>
            <person name="Moran D.A.P."/>
            <person name="Shinohara A."/>
            <person name="Yoshida Y."/>
            <person name="Fujiwara M."/>
            <person name="Mori M."/>
            <person name="Tomita M."/>
            <person name="Arakawa K."/>
        </authorList>
    </citation>
    <scope>NUCLEOTIDE SEQUENCE [LARGE SCALE GENOMIC DNA]</scope>
</reference>
<sequence length="126" mass="14434">MVFLIATITPPPRLQEMVEESRSFRKTRYRSSKRSDESICSHSQVSVKQIISKSSEATELKKINSFSTKTTDILIKNRESIAVSGMSISDSRVRRKIGIVWINLIFFQSTKEFSNQTTLSPNRCTR</sequence>
<evidence type="ECO:0000313" key="1">
    <source>
        <dbReference type="EMBL" id="GBN70798.1"/>
    </source>
</evidence>
<protein>
    <submittedName>
        <fullName evidence="1">Uncharacterized protein</fullName>
    </submittedName>
</protein>
<name>A0A4Y2R563_ARAVE</name>